<dbReference type="PANTHER" id="PTHR30217">
    <property type="entry name" value="PEPTIDASE U32 FAMILY"/>
    <property type="match status" value="1"/>
</dbReference>
<dbReference type="Pfam" id="PF01136">
    <property type="entry name" value="Peptidase_U32"/>
    <property type="match status" value="1"/>
</dbReference>
<protein>
    <submittedName>
        <fullName evidence="5">U32 family peptidase</fullName>
    </submittedName>
</protein>
<evidence type="ECO:0000256" key="2">
    <source>
        <dbReference type="ARBA" id="ARBA00022801"/>
    </source>
</evidence>
<proteinExistence type="inferred from homology"/>
<evidence type="ECO:0000256" key="3">
    <source>
        <dbReference type="ARBA" id="ARBA00038374"/>
    </source>
</evidence>
<dbReference type="AlphaFoldDB" id="A0AAE2ZVW6"/>
<organism evidence="5 6">
    <name type="scientific">Waltera acetigignens</name>
    <dbReference type="NCBI Taxonomy" id="2981769"/>
    <lineage>
        <taxon>Bacteria</taxon>
        <taxon>Bacillati</taxon>
        <taxon>Bacillota</taxon>
        <taxon>Clostridia</taxon>
        <taxon>Lachnospirales</taxon>
        <taxon>Lachnospiraceae</taxon>
        <taxon>Waltera</taxon>
    </lineage>
</organism>
<feature type="domain" description="Peptidase family U32 C-terminal" evidence="4">
    <location>
        <begin position="329"/>
        <end position="408"/>
    </location>
</feature>
<dbReference type="InterPro" id="IPR001539">
    <property type="entry name" value="Peptidase_U32"/>
</dbReference>
<dbReference type="Pfam" id="PF16325">
    <property type="entry name" value="Peptidase_U32_C"/>
    <property type="match status" value="1"/>
</dbReference>
<keyword evidence="2" id="KW-0378">Hydrolase</keyword>
<dbReference type="PANTHER" id="PTHR30217:SF6">
    <property type="entry name" value="TRNA HYDROXYLATION PROTEIN P"/>
    <property type="match status" value="1"/>
</dbReference>
<dbReference type="GO" id="GO:0006508">
    <property type="term" value="P:proteolysis"/>
    <property type="evidence" value="ECO:0007669"/>
    <property type="project" value="UniProtKB-KW"/>
</dbReference>
<sequence length="413" mass="47035">MTYKKPELLIPASSLEVLKTAVIFGADAVYIGGEAFGLRAKAKNFSSEEMAEGVAFAHAHGVKVYVTANILAHNYDLEGARKYFAELRDMKPEQPDALIISDPGMFMIAKEVWPQVEVHISTQANNTNYETYLFWWKLGAKRVVSARELSLVEIKGIREKIPAEMEIESFVHGAMCISYSGRCLLSNFFTGRDANRGACTHPCRWKYAVVEETRPGEYLPVYENERGTYIFNSKDLCMIEHIPELVEAGIDSLKIEGRMKTALYVATVARTYRKAIDDYFADPELYEKNMDWYKAEISKCTYRQFTTGFYFGKPDENTQIYDNNTYVNEYIYLGIVEAVKDSLCRIEQRNKFCVGDSIEIMKPDGTNVPVTVEAMYTEEGESVDSAPHPKQVLWIKLSMPPQEFDLLRQKNAD</sequence>
<keyword evidence="1" id="KW-0645">Protease</keyword>
<dbReference type="EMBL" id="JAJEPV010000003">
    <property type="protein sequence ID" value="MCC2118361.1"/>
    <property type="molecule type" value="Genomic_DNA"/>
</dbReference>
<comment type="caution">
    <text evidence="5">The sequence shown here is derived from an EMBL/GenBank/DDBJ whole genome shotgun (WGS) entry which is preliminary data.</text>
</comment>
<dbReference type="GO" id="GO:0008233">
    <property type="term" value="F:peptidase activity"/>
    <property type="evidence" value="ECO:0007669"/>
    <property type="project" value="UniProtKB-KW"/>
</dbReference>
<evidence type="ECO:0000313" key="5">
    <source>
        <dbReference type="EMBL" id="MCC2118361.1"/>
    </source>
</evidence>
<dbReference type="Gene3D" id="2.40.30.10">
    <property type="entry name" value="Translation factors"/>
    <property type="match status" value="1"/>
</dbReference>
<evidence type="ECO:0000259" key="4">
    <source>
        <dbReference type="Pfam" id="PF16325"/>
    </source>
</evidence>
<evidence type="ECO:0000313" key="6">
    <source>
        <dbReference type="Proteomes" id="UP001197795"/>
    </source>
</evidence>
<gene>
    <name evidence="5" type="ORF">LKD75_01930</name>
</gene>
<dbReference type="Proteomes" id="UP001197795">
    <property type="component" value="Unassembled WGS sequence"/>
</dbReference>
<keyword evidence="6" id="KW-1185">Reference proteome</keyword>
<dbReference type="RefSeq" id="WP_227732178.1">
    <property type="nucleotide sequence ID" value="NZ_JAJEPV010000003.1"/>
</dbReference>
<name>A0AAE2ZVW6_9FIRM</name>
<dbReference type="InterPro" id="IPR032525">
    <property type="entry name" value="Peptidase_U32_C"/>
</dbReference>
<comment type="similarity">
    <text evidence="3">Belongs to the peptidase U32 family.</text>
</comment>
<dbReference type="InterPro" id="IPR051454">
    <property type="entry name" value="RNA/ubiquinone_mod_enzymes"/>
</dbReference>
<evidence type="ECO:0000256" key="1">
    <source>
        <dbReference type="ARBA" id="ARBA00022670"/>
    </source>
</evidence>
<accession>A0AAE2ZVW6</accession>
<reference evidence="5 6" key="1">
    <citation type="submission" date="2021-10" db="EMBL/GenBank/DDBJ databases">
        <title>Anaerobic single-cell dispensing facilitates the cultivation of human gut bacteria.</title>
        <authorList>
            <person name="Afrizal A."/>
        </authorList>
    </citation>
    <scope>NUCLEOTIDE SEQUENCE [LARGE SCALE GENOMIC DNA]</scope>
    <source>
        <strain evidence="5 6">CLA-AA-H273</strain>
    </source>
</reference>
<dbReference type="PROSITE" id="PS01276">
    <property type="entry name" value="PEPTIDASE_U32"/>
    <property type="match status" value="1"/>
</dbReference>